<dbReference type="Proteomes" id="UP000006790">
    <property type="component" value="Chromosome 1"/>
</dbReference>
<evidence type="ECO:0000256" key="7">
    <source>
        <dbReference type="ARBA" id="ARBA00023242"/>
    </source>
</evidence>
<keyword evidence="6 8" id="KW-0508">mRNA splicing</keyword>
<dbReference type="GO" id="GO:0071007">
    <property type="term" value="C:U2-type catalytic step 2 spliceosome"/>
    <property type="evidence" value="ECO:0007669"/>
    <property type="project" value="EnsemblFungi"/>
</dbReference>
<protein>
    <recommendedName>
        <fullName evidence="3 8">Pre-mRNA-splicing factor SYF2</fullName>
    </recommendedName>
</protein>
<evidence type="ECO:0000256" key="3">
    <source>
        <dbReference type="ARBA" id="ARBA00014745"/>
    </source>
</evidence>
<dbReference type="GeneID" id="11469639"/>
<dbReference type="RefSeq" id="XP_003644302.1">
    <property type="nucleotide sequence ID" value="XM_003644254.1"/>
</dbReference>
<evidence type="ECO:0000313" key="10">
    <source>
        <dbReference type="Proteomes" id="UP000006790"/>
    </source>
</evidence>
<dbReference type="STRING" id="931890.G8JN21"/>
<sequence length="193" mass="22313">MDIDDISSRLRRLKSKRVDISIKNRKEIVSEEVLQVGRSKPEVYSINDEGAAVNEVQSTSNTERRKLLNYSLIDYEKWDEKEKQANFDGTYSGDIAYSTYKNEIKQLRKGGLTKGKITKGRISESGKVAIEDEKELVNKLAQTLEKTSRERFLREKKRLDGHKANTSELGNFVNEKNRHFNEKLSRQFKELGP</sequence>
<evidence type="ECO:0000256" key="6">
    <source>
        <dbReference type="ARBA" id="ARBA00023187"/>
    </source>
</evidence>
<proteinExistence type="inferred from homology"/>
<comment type="similarity">
    <text evidence="2 8">Belongs to the SYF2 family.</text>
</comment>
<dbReference type="Pfam" id="PF08231">
    <property type="entry name" value="SYF2"/>
    <property type="match status" value="1"/>
</dbReference>
<keyword evidence="10" id="KW-1185">Reference proteome</keyword>
<dbReference type="GO" id="GO:0000398">
    <property type="term" value="P:mRNA splicing, via spliceosome"/>
    <property type="evidence" value="ECO:0007669"/>
    <property type="project" value="UniProtKB-UniRule"/>
</dbReference>
<keyword evidence="7 8" id="KW-0539">Nucleus</keyword>
<keyword evidence="5 8" id="KW-0747">Spliceosome</keyword>
<reference evidence="10" key="1">
    <citation type="journal article" date="2012" name="G3 (Bethesda)">
        <title>Pichia sorbitophila, an interspecies yeast hybrid reveals early steps of genome resolution following polyploidization.</title>
        <authorList>
            <person name="Leh Louis V."/>
            <person name="Despons L."/>
            <person name="Friedrich A."/>
            <person name="Martin T."/>
            <person name="Durrens P."/>
            <person name="Casaregola S."/>
            <person name="Neuveglise C."/>
            <person name="Fairhead C."/>
            <person name="Marck C."/>
            <person name="Cruz J.A."/>
            <person name="Straub M.L."/>
            <person name="Kugler V."/>
            <person name="Sacerdot C."/>
            <person name="Uzunov Z."/>
            <person name="Thierry A."/>
            <person name="Weiss S."/>
            <person name="Bleykasten C."/>
            <person name="De Montigny J."/>
            <person name="Jacques N."/>
            <person name="Jung P."/>
            <person name="Lemaire M."/>
            <person name="Mallet S."/>
            <person name="Morel G."/>
            <person name="Richard G.F."/>
            <person name="Sarkar A."/>
            <person name="Savel G."/>
            <person name="Schacherer J."/>
            <person name="Seret M.L."/>
            <person name="Talla E."/>
            <person name="Samson G."/>
            <person name="Jubin C."/>
            <person name="Poulain J."/>
            <person name="Vacherie B."/>
            <person name="Barbe V."/>
            <person name="Pelletier E."/>
            <person name="Sherman D.J."/>
            <person name="Westhof E."/>
            <person name="Weissenbach J."/>
            <person name="Baret P.V."/>
            <person name="Wincker P."/>
            <person name="Gaillardin C."/>
            <person name="Dujon B."/>
            <person name="Souciet J.L."/>
        </authorList>
    </citation>
    <scope>NUCLEOTIDE SEQUENCE [LARGE SCALE GENOMIC DNA]</scope>
    <source>
        <strain evidence="10">CBS 270.75 / DBVPG 7215 / KCTC 17166 / NRRL Y-17582</strain>
    </source>
</reference>
<comment type="subunit">
    <text evidence="8">May be part of a spliceosome complex.</text>
</comment>
<gene>
    <name evidence="9" type="ordered locus">Ecym_1239</name>
</gene>
<dbReference type="EMBL" id="CP002497">
    <property type="protein sequence ID" value="AET37485.1"/>
    <property type="molecule type" value="Genomic_DNA"/>
</dbReference>
<dbReference type="InterPro" id="IPR013260">
    <property type="entry name" value="mRNA_splic_SYF2"/>
</dbReference>
<dbReference type="GO" id="GO:0071006">
    <property type="term" value="C:U2-type catalytic step 1 spliceosome"/>
    <property type="evidence" value="ECO:0007669"/>
    <property type="project" value="EnsemblFungi"/>
</dbReference>
<evidence type="ECO:0000256" key="1">
    <source>
        <dbReference type="ARBA" id="ARBA00004123"/>
    </source>
</evidence>
<evidence type="ECO:0000313" key="9">
    <source>
        <dbReference type="EMBL" id="AET37485.1"/>
    </source>
</evidence>
<dbReference type="HOGENOM" id="CLU_114239_0_0_1"/>
<dbReference type="GO" id="GO:0071004">
    <property type="term" value="C:U2-type prespliceosome"/>
    <property type="evidence" value="ECO:0007669"/>
    <property type="project" value="EnsemblFungi"/>
</dbReference>
<dbReference type="KEGG" id="erc:Ecym_1239"/>
<dbReference type="AlphaFoldDB" id="G8JN21"/>
<dbReference type="GO" id="GO:0005829">
    <property type="term" value="C:cytosol"/>
    <property type="evidence" value="ECO:0007669"/>
    <property type="project" value="EnsemblFungi"/>
</dbReference>
<accession>G8JN21</accession>
<dbReference type="eggNOG" id="KOG2609">
    <property type="taxonomic scope" value="Eukaryota"/>
</dbReference>
<evidence type="ECO:0000256" key="5">
    <source>
        <dbReference type="ARBA" id="ARBA00022728"/>
    </source>
</evidence>
<name>G8JN21_ERECY</name>
<comment type="subcellular location">
    <subcellularLocation>
        <location evidence="1 8">Nucleus</location>
    </subcellularLocation>
</comment>
<evidence type="ECO:0000256" key="8">
    <source>
        <dbReference type="RuleBase" id="RU367148"/>
    </source>
</evidence>
<dbReference type="OMA" id="KLMNYTL"/>
<dbReference type="InParanoid" id="G8JN21"/>
<dbReference type="FunCoup" id="G8JN21">
    <property type="interactions" value="158"/>
</dbReference>
<evidence type="ECO:0000256" key="4">
    <source>
        <dbReference type="ARBA" id="ARBA00022664"/>
    </source>
</evidence>
<comment type="function">
    <text evidence="8">Involved in pre-mRNA splicing.</text>
</comment>
<organism evidence="9 10">
    <name type="scientific">Eremothecium cymbalariae (strain CBS 270.75 / DBVPG 7215 / KCTC 17166 / NRRL Y-17582)</name>
    <name type="common">Yeast</name>
    <dbReference type="NCBI Taxonomy" id="931890"/>
    <lineage>
        <taxon>Eukaryota</taxon>
        <taxon>Fungi</taxon>
        <taxon>Dikarya</taxon>
        <taxon>Ascomycota</taxon>
        <taxon>Saccharomycotina</taxon>
        <taxon>Saccharomycetes</taxon>
        <taxon>Saccharomycetales</taxon>
        <taxon>Saccharomycetaceae</taxon>
        <taxon>Eremothecium</taxon>
    </lineage>
</organism>
<dbReference type="GO" id="GO:0000974">
    <property type="term" value="C:Prp19 complex"/>
    <property type="evidence" value="ECO:0007669"/>
    <property type="project" value="EnsemblFungi"/>
</dbReference>
<evidence type="ECO:0000256" key="2">
    <source>
        <dbReference type="ARBA" id="ARBA00010028"/>
    </source>
</evidence>
<dbReference type="OrthoDB" id="199717at2759"/>
<dbReference type="GO" id="GO:0071008">
    <property type="term" value="C:U2-type post-mRNA release spliceosomal complex"/>
    <property type="evidence" value="ECO:0007669"/>
    <property type="project" value="EnsemblFungi"/>
</dbReference>
<keyword evidence="4 8" id="KW-0507">mRNA processing</keyword>